<dbReference type="SUPFAM" id="SSF57903">
    <property type="entry name" value="FYVE/PHD zinc finger"/>
    <property type="match status" value="1"/>
</dbReference>
<accession>A0ABQ7HZ00</accession>
<dbReference type="PANTHER" id="PTHR13793">
    <property type="entry name" value="PHD FINGER PROTEINS"/>
    <property type="match status" value="1"/>
</dbReference>
<keyword evidence="4" id="KW-0862">Zinc</keyword>
<comment type="caution">
    <text evidence="11">The sequence shown here is derived from an EMBL/GenBank/DDBJ whole genome shotgun (WGS) entry which is preliminary data.</text>
</comment>
<evidence type="ECO:0000256" key="4">
    <source>
        <dbReference type="ARBA" id="ARBA00022833"/>
    </source>
</evidence>
<dbReference type="InterPro" id="IPR001487">
    <property type="entry name" value="Bromodomain"/>
</dbReference>
<evidence type="ECO:0000259" key="8">
    <source>
        <dbReference type="PROSITE" id="PS50014"/>
    </source>
</evidence>
<keyword evidence="2" id="KW-0677">Repeat</keyword>
<evidence type="ECO:0000313" key="12">
    <source>
        <dbReference type="Proteomes" id="UP001516464"/>
    </source>
</evidence>
<evidence type="ECO:0000256" key="5">
    <source>
        <dbReference type="ARBA" id="ARBA00023117"/>
    </source>
</evidence>
<dbReference type="SMART" id="SM00297">
    <property type="entry name" value="BROMO"/>
    <property type="match status" value="1"/>
</dbReference>
<dbReference type="InterPro" id="IPR011011">
    <property type="entry name" value="Znf_FYVE_PHD"/>
</dbReference>
<dbReference type="Proteomes" id="UP001516464">
    <property type="component" value="Unassembled WGS sequence"/>
</dbReference>
<dbReference type="PROSITE" id="PS50014">
    <property type="entry name" value="BROMODOMAIN_2"/>
    <property type="match status" value="1"/>
</dbReference>
<dbReference type="InterPro" id="IPR050701">
    <property type="entry name" value="Histone_Mod_Regulator"/>
</dbReference>
<evidence type="ECO:0000259" key="9">
    <source>
        <dbReference type="PROSITE" id="PS50016"/>
    </source>
</evidence>
<keyword evidence="3 7" id="KW-0863">Zinc-finger</keyword>
<proteinExistence type="predicted"/>
<feature type="domain" description="Bromo" evidence="8">
    <location>
        <begin position="505"/>
        <end position="576"/>
    </location>
</feature>
<dbReference type="CDD" id="cd15492">
    <property type="entry name" value="PHD_BRPF_JADE_like"/>
    <property type="match status" value="1"/>
</dbReference>
<dbReference type="CDD" id="cd04369">
    <property type="entry name" value="Bromodomain"/>
    <property type="match status" value="1"/>
</dbReference>
<dbReference type="InterPro" id="IPR001965">
    <property type="entry name" value="Znf_PHD"/>
</dbReference>
<dbReference type="Pfam" id="PF13832">
    <property type="entry name" value="zf-HC5HC2H_2"/>
    <property type="match status" value="1"/>
</dbReference>
<feature type="domain" description="PHD-type" evidence="10">
    <location>
        <begin position="180"/>
        <end position="286"/>
    </location>
</feature>
<evidence type="ECO:0000259" key="10">
    <source>
        <dbReference type="PROSITE" id="PS51805"/>
    </source>
</evidence>
<dbReference type="PANTHER" id="PTHR13793:SF107">
    <property type="entry name" value="BROMODOMAIN-CONTAINING PROTEIN HOMOLOG"/>
    <property type="match status" value="1"/>
</dbReference>
<dbReference type="PROSITE" id="PS50016">
    <property type="entry name" value="ZF_PHD_2"/>
    <property type="match status" value="1"/>
</dbReference>
<keyword evidence="1" id="KW-0479">Metal-binding</keyword>
<evidence type="ECO:0000256" key="2">
    <source>
        <dbReference type="ARBA" id="ARBA00022737"/>
    </source>
</evidence>
<dbReference type="Pfam" id="PF00439">
    <property type="entry name" value="Bromodomain"/>
    <property type="match status" value="1"/>
</dbReference>
<dbReference type="InterPro" id="IPR036427">
    <property type="entry name" value="Bromodomain-like_sf"/>
</dbReference>
<evidence type="ECO:0000313" key="11">
    <source>
        <dbReference type="EMBL" id="KAF7683380.1"/>
    </source>
</evidence>
<dbReference type="SUPFAM" id="SSF47370">
    <property type="entry name" value="Bromodomain"/>
    <property type="match status" value="1"/>
</dbReference>
<keyword evidence="5 6" id="KW-0103">Bromodomain</keyword>
<feature type="domain" description="PHD-type" evidence="9">
    <location>
        <begin position="126"/>
        <end position="176"/>
    </location>
</feature>
<sequence length="618" mass="72243">MQKDTSLNDIPREEMSYKEIYKDLSVKKKFKIHRITPVQPRIQTKPKPLSCQKYPIYINDFKNIEYASDAQDTNFLAQLNQYLSSKGVINVTSIIFELIMDRLEKEWYCFQQSLINKITLPFDSDPIPCNICASLISSTSNLLIFCDGCNLCVHQECYGVPYITEEPWFCRMCLFGDNQNIKCKFCPMVGGAYKQTSDDKWGHVLCAKWNTTLTFSNTVFLEPIEDIQQSIKKTRKVPCQVCGTTKGLTLKCSFTTCKLSYHVTCGMDANYYFDQANLVSFCSFHDPRNKQTNIYSDITEGVGKYPQLVEKPDIRPYLKLSEPLESIFLNIKSKKPVISSIMIDRILCNDLCMIDLGKEKIEIVKKISQYWSLKKRWNNGKTFLRGLQLEYGNKRGMEWYNSRSIACYGSKNDFTSKKRKIISSSKKEFSDFVDFINQPCGHKKLNDKYFLWNLKPIFKALKKIFQLIKQTSIKKQQILKIQHKAFLLCHCKDVFIMEEIMDKLVEDQRFKIFQLPVTEEIAPFYFSIIENPMDFSKIKEKIEKRKTYLIDDNKSYTLNDFKKDLNLIISNCMKYNEGYRWAEVVCGQLEESIELLFNSYSGIINDSNDYKDSFMHFI</sequence>
<dbReference type="CDD" id="cd15571">
    <property type="entry name" value="ePHD"/>
    <property type="match status" value="1"/>
</dbReference>
<dbReference type="Gene3D" id="1.20.920.10">
    <property type="entry name" value="Bromodomain-like"/>
    <property type="match status" value="1"/>
</dbReference>
<dbReference type="Gene3D" id="3.30.40.10">
    <property type="entry name" value="Zinc/RING finger domain, C3HC4 (zinc finger)"/>
    <property type="match status" value="2"/>
</dbReference>
<dbReference type="PROSITE" id="PS51805">
    <property type="entry name" value="EPHD"/>
    <property type="match status" value="1"/>
</dbReference>
<dbReference type="InterPro" id="IPR013083">
    <property type="entry name" value="Znf_RING/FYVE/PHD"/>
</dbReference>
<keyword evidence="12" id="KW-1185">Reference proteome</keyword>
<dbReference type="InterPro" id="IPR034732">
    <property type="entry name" value="EPHD"/>
</dbReference>
<evidence type="ECO:0000256" key="3">
    <source>
        <dbReference type="ARBA" id="ARBA00022771"/>
    </source>
</evidence>
<gene>
    <name evidence="11" type="primary">BRPF1</name>
    <name evidence="11" type="ORF">TCON_1403</name>
</gene>
<dbReference type="Pfam" id="PF10513">
    <property type="entry name" value="EPL1"/>
    <property type="match status" value="1"/>
</dbReference>
<dbReference type="SMART" id="SM00249">
    <property type="entry name" value="PHD"/>
    <property type="match status" value="2"/>
</dbReference>
<name>A0ABQ7HZ00_9MICR</name>
<evidence type="ECO:0000256" key="6">
    <source>
        <dbReference type="PROSITE-ProRule" id="PRU00035"/>
    </source>
</evidence>
<dbReference type="InterPro" id="IPR019787">
    <property type="entry name" value="Znf_PHD-finger"/>
</dbReference>
<dbReference type="Pfam" id="PF13831">
    <property type="entry name" value="PHD_2"/>
    <property type="match status" value="1"/>
</dbReference>
<dbReference type="EMBL" id="SBIQ01000092">
    <property type="protein sequence ID" value="KAF7683380.1"/>
    <property type="molecule type" value="Genomic_DNA"/>
</dbReference>
<protein>
    <submittedName>
        <fullName evidence="11">Peregrin</fullName>
    </submittedName>
</protein>
<organism evidence="11 12">
    <name type="scientific">Astathelohania contejeani</name>
    <dbReference type="NCBI Taxonomy" id="164912"/>
    <lineage>
        <taxon>Eukaryota</taxon>
        <taxon>Fungi</taxon>
        <taxon>Fungi incertae sedis</taxon>
        <taxon>Microsporidia</taxon>
        <taxon>Astathelohaniidae</taxon>
        <taxon>Astathelohania</taxon>
    </lineage>
</organism>
<evidence type="ECO:0000256" key="1">
    <source>
        <dbReference type="ARBA" id="ARBA00022723"/>
    </source>
</evidence>
<reference evidence="11 12" key="1">
    <citation type="submission" date="2019-01" db="EMBL/GenBank/DDBJ databases">
        <title>Genomes sequencing and comparative genomics of infectious freshwater microsporidia, Cucumispora dikerogammari and Thelohania contejeani.</title>
        <authorList>
            <person name="Cormier A."/>
            <person name="Giraud I."/>
            <person name="Wattier R."/>
            <person name="Teixeira M."/>
            <person name="Grandjean F."/>
            <person name="Rigaud T."/>
            <person name="Cordaux R."/>
        </authorList>
    </citation>
    <scope>NUCLEOTIDE SEQUENCE [LARGE SCALE GENOMIC DNA]</scope>
    <source>
        <strain evidence="11">T1</strain>
        <tissue evidence="11">Spores</tissue>
    </source>
</reference>
<evidence type="ECO:0000256" key="7">
    <source>
        <dbReference type="PROSITE-ProRule" id="PRU00146"/>
    </source>
</evidence>
<dbReference type="InterPro" id="IPR019542">
    <property type="entry name" value="Enhancer_polycomb-like_N"/>
</dbReference>